<proteinExistence type="predicted"/>
<dbReference type="PANTHER" id="PTHR42977">
    <property type="entry name" value="HYDROLASE-RELATED"/>
    <property type="match status" value="1"/>
</dbReference>
<dbReference type="Proteomes" id="UP000235672">
    <property type="component" value="Unassembled WGS sequence"/>
</dbReference>
<evidence type="ECO:0000313" key="3">
    <source>
        <dbReference type="EMBL" id="PMD26085.1"/>
    </source>
</evidence>
<keyword evidence="1 3" id="KW-0378">Hydrolase</keyword>
<reference evidence="3 4" key="1">
    <citation type="submission" date="2016-05" db="EMBL/GenBank/DDBJ databases">
        <title>A degradative enzymes factory behind the ericoid mycorrhizal symbiosis.</title>
        <authorList>
            <consortium name="DOE Joint Genome Institute"/>
            <person name="Martino E."/>
            <person name="Morin E."/>
            <person name="Grelet G."/>
            <person name="Kuo A."/>
            <person name="Kohler A."/>
            <person name="Daghino S."/>
            <person name="Barry K."/>
            <person name="Choi C."/>
            <person name="Cichocki N."/>
            <person name="Clum A."/>
            <person name="Copeland A."/>
            <person name="Hainaut M."/>
            <person name="Haridas S."/>
            <person name="Labutti K."/>
            <person name="Lindquist E."/>
            <person name="Lipzen A."/>
            <person name="Khouja H.-R."/>
            <person name="Murat C."/>
            <person name="Ohm R."/>
            <person name="Olson A."/>
            <person name="Spatafora J."/>
            <person name="Veneault-Fourrey C."/>
            <person name="Henrissat B."/>
            <person name="Grigoriev I."/>
            <person name="Martin F."/>
            <person name="Perotto S."/>
        </authorList>
    </citation>
    <scope>NUCLEOTIDE SEQUENCE [LARGE SCALE GENOMIC DNA]</scope>
    <source>
        <strain evidence="3 4">UAMH 7357</strain>
    </source>
</reference>
<keyword evidence="4" id="KW-1185">Reference proteome</keyword>
<sequence>MSPTKISTINVDGIEVFYRSAGSPTAPVVVLLHGFPSSSHMFRNLIPLLSFKYHVIAPDLPGYGFTVVPASRKYIYSFESLTNTISSFLDALSIQKFAVYIFDYGAPTAFRLALERPEAITALITQNGNAYIEGLGKDFWAPIQAYWNSGASKDRETIRTAALNFETTKWQYMFGSPHPEAIPPEAYYLDTALGERPGNQEIQLDLLYDYRTNVELYPKFQAWLRNGKFKVLAIWGKHDQIFVKEGAEAFRKDVGEDRLELKWIDAGHFALETNEEEVAGLIGSFLERAGI</sequence>
<dbReference type="PANTHER" id="PTHR42977:SF3">
    <property type="entry name" value="AB HYDROLASE-1 DOMAIN-CONTAINING PROTEIN"/>
    <property type="match status" value="1"/>
</dbReference>
<dbReference type="STRING" id="1745343.A0A2J6QIJ6"/>
<dbReference type="Gene3D" id="3.40.50.1820">
    <property type="entry name" value="alpha/beta hydrolase"/>
    <property type="match status" value="1"/>
</dbReference>
<name>A0A2J6QIJ6_9HELO</name>
<dbReference type="SUPFAM" id="SSF53474">
    <property type="entry name" value="alpha/beta-Hydrolases"/>
    <property type="match status" value="1"/>
</dbReference>
<accession>A0A2J6QIJ6</accession>
<dbReference type="InterPro" id="IPR051340">
    <property type="entry name" value="Haloalkane_dehalogenase"/>
</dbReference>
<evidence type="ECO:0000313" key="4">
    <source>
        <dbReference type="Proteomes" id="UP000235672"/>
    </source>
</evidence>
<dbReference type="Pfam" id="PF00561">
    <property type="entry name" value="Abhydrolase_1"/>
    <property type="match status" value="1"/>
</dbReference>
<feature type="domain" description="AB hydrolase-1" evidence="2">
    <location>
        <begin position="27"/>
        <end position="274"/>
    </location>
</feature>
<evidence type="ECO:0000259" key="2">
    <source>
        <dbReference type="Pfam" id="PF00561"/>
    </source>
</evidence>
<evidence type="ECO:0000256" key="1">
    <source>
        <dbReference type="ARBA" id="ARBA00022801"/>
    </source>
</evidence>
<dbReference type="InterPro" id="IPR000073">
    <property type="entry name" value="AB_hydrolase_1"/>
</dbReference>
<dbReference type="OrthoDB" id="6431331at2759"/>
<dbReference type="InterPro" id="IPR029058">
    <property type="entry name" value="AB_hydrolase_fold"/>
</dbReference>
<gene>
    <name evidence="3" type="ORF">NA56DRAFT_641618</name>
</gene>
<dbReference type="AlphaFoldDB" id="A0A2J6QIJ6"/>
<dbReference type="EMBL" id="KZ613468">
    <property type="protein sequence ID" value="PMD26085.1"/>
    <property type="molecule type" value="Genomic_DNA"/>
</dbReference>
<protein>
    <submittedName>
        <fullName evidence="3">Alpha/beta-hydrolase</fullName>
    </submittedName>
</protein>
<dbReference type="GO" id="GO:0004301">
    <property type="term" value="F:epoxide hydrolase activity"/>
    <property type="evidence" value="ECO:0007669"/>
    <property type="project" value="TreeGrafter"/>
</dbReference>
<organism evidence="3 4">
    <name type="scientific">Hyaloscypha hepaticicola</name>
    <dbReference type="NCBI Taxonomy" id="2082293"/>
    <lineage>
        <taxon>Eukaryota</taxon>
        <taxon>Fungi</taxon>
        <taxon>Dikarya</taxon>
        <taxon>Ascomycota</taxon>
        <taxon>Pezizomycotina</taxon>
        <taxon>Leotiomycetes</taxon>
        <taxon>Helotiales</taxon>
        <taxon>Hyaloscyphaceae</taxon>
        <taxon>Hyaloscypha</taxon>
    </lineage>
</organism>